<dbReference type="Proteomes" id="UP000185744">
    <property type="component" value="Unassembled WGS sequence"/>
</dbReference>
<dbReference type="Gene3D" id="1.10.569.10">
    <property type="entry name" value="Aldehyde Ferredoxin Oxidoreductase Protein, subunit A, domain 2"/>
    <property type="match status" value="1"/>
</dbReference>
<comment type="caution">
    <text evidence="10">The sequence shown here is derived from an EMBL/GenBank/DDBJ whole genome shotgun (WGS) entry which is preliminary data.</text>
</comment>
<dbReference type="EMBL" id="MSDW01000002">
    <property type="protein sequence ID" value="OKY77282.1"/>
    <property type="molecule type" value="Genomic_DNA"/>
</dbReference>
<name>A0A1Q6DSH6_METT1</name>
<dbReference type="InterPro" id="IPR051919">
    <property type="entry name" value="W-dependent_AOR"/>
</dbReference>
<dbReference type="InterPro" id="IPR013984">
    <property type="entry name" value="Ald_Fedxn_OxRdtase_dom2"/>
</dbReference>
<dbReference type="SUPFAM" id="SSF48310">
    <property type="entry name" value="Aldehyde ferredoxin oxidoreductase, C-terminal domains"/>
    <property type="match status" value="1"/>
</dbReference>
<dbReference type="GO" id="GO:0016625">
    <property type="term" value="F:oxidoreductase activity, acting on the aldehyde or oxo group of donors, iron-sulfur protein as acceptor"/>
    <property type="evidence" value="ECO:0007669"/>
    <property type="project" value="InterPro"/>
</dbReference>
<dbReference type="GO" id="GO:0009055">
    <property type="term" value="F:electron transfer activity"/>
    <property type="evidence" value="ECO:0007669"/>
    <property type="project" value="InterPro"/>
</dbReference>
<proteinExistence type="inferred from homology"/>
<dbReference type="GO" id="GO:0046872">
    <property type="term" value="F:metal ion binding"/>
    <property type="evidence" value="ECO:0007669"/>
    <property type="project" value="UniProtKB-KW"/>
</dbReference>
<dbReference type="Pfam" id="PF02730">
    <property type="entry name" value="AFOR_N"/>
    <property type="match status" value="1"/>
</dbReference>
<keyword evidence="3" id="KW-0004">4Fe-4S</keyword>
<evidence type="ECO:0000256" key="2">
    <source>
        <dbReference type="ARBA" id="ARBA00011032"/>
    </source>
</evidence>
<dbReference type="PANTHER" id="PTHR30038">
    <property type="entry name" value="ALDEHYDE FERREDOXIN OXIDOREDUCTASE"/>
    <property type="match status" value="1"/>
</dbReference>
<evidence type="ECO:0000256" key="5">
    <source>
        <dbReference type="ARBA" id="ARBA00023002"/>
    </source>
</evidence>
<evidence type="ECO:0000256" key="6">
    <source>
        <dbReference type="ARBA" id="ARBA00023004"/>
    </source>
</evidence>
<comment type="cofactor">
    <cofactor evidence="8">
        <name>tungstopterin</name>
        <dbReference type="ChEBI" id="CHEBI:30402"/>
    </cofactor>
</comment>
<dbReference type="SUPFAM" id="SSF56228">
    <property type="entry name" value="Aldehyde ferredoxin oxidoreductase, N-terminal domain"/>
    <property type="match status" value="1"/>
</dbReference>
<dbReference type="AlphaFoldDB" id="A0A1Q6DSH6"/>
<dbReference type="InterPro" id="IPR036021">
    <property type="entry name" value="Tungsten_al_ferr_oxy-like_C"/>
</dbReference>
<evidence type="ECO:0000256" key="3">
    <source>
        <dbReference type="ARBA" id="ARBA00022485"/>
    </source>
</evidence>
<dbReference type="InParanoid" id="A0A1Q6DSH6"/>
<keyword evidence="7" id="KW-0411">Iron-sulfur</keyword>
<protein>
    <submittedName>
        <fullName evidence="10">Aldehyde:ferredoxin oxidoreductase</fullName>
    </submittedName>
</protein>
<keyword evidence="5" id="KW-0560">Oxidoreductase</keyword>
<dbReference type="PANTHER" id="PTHR30038:SF0">
    <property type="entry name" value="TUNGSTEN-CONTAINING ALDEHYDE FERREDOXIN OXIDOREDUCTASE"/>
    <property type="match status" value="1"/>
</dbReference>
<keyword evidence="6" id="KW-0408">Iron</keyword>
<dbReference type="Gene3D" id="3.60.9.10">
    <property type="entry name" value="Aldehyde ferredoxin oxidoreductase, N-terminal domain"/>
    <property type="match status" value="1"/>
</dbReference>
<comment type="cofactor">
    <cofactor evidence="1">
        <name>[4Fe-4S] cluster</name>
        <dbReference type="ChEBI" id="CHEBI:49883"/>
    </cofactor>
</comment>
<evidence type="ECO:0000256" key="1">
    <source>
        <dbReference type="ARBA" id="ARBA00001966"/>
    </source>
</evidence>
<dbReference type="Gene3D" id="1.10.599.10">
    <property type="entry name" value="Aldehyde Ferredoxin Oxidoreductase Protein, subunit A, domain 3"/>
    <property type="match status" value="1"/>
</dbReference>
<sequence length="679" mass="75677">MKGQVGKILRVDLNQKSTSTIDTSEYEEWIGGHGLATALFFDLVEDKAISGFNPKNTLVIAPGLLAGTLAPATNRTEMVGIQAQSYPTEWFTRTNIGGRFGALLKYAGFDAITLEGAAEEPTWLNIIDGEVEFEDATGIWGLNTFESQEIIFDEVSGSKGYGGWIDTNNGRKTTQRPSVLAIGPAGENQSRIGVIMTDGGSAFGQGGFGGVWGSKNLKAISVLGTGSVEVADPEELMKTRLWAENYGWDDEDPYEEYKWLNYITSHFGGQPGPHWASYADQKRSHGCYSCHMGCRPKTASGGSNEAICTEASYYTGYDAEAHGEITEISGQVTNLVEKLGINSFEGPLGYVLYLHDEGVLGKGKEIEADIPFEEVGEYEFAEVLLNKIAYREGIGDDLAEGLPRAAEKWGRLEQDLATGDLPQMFWGYPQHYDARTETYWGYASIIGGRDVNCHDFNVPAYWMPTLDITAGRTPPISAEQTAAIIAEKTGWEDPDVFNFSTDKLYSTDMAKVTDWLFKYTRFWKQSCGMCDNAYADFINPYSPDEMKGLTPEGEMKMFKAVTGEDLTFSDTLEIGRKMWNLDRSILVLQGRTREDEDFPDYVYDVPAEGPYYMPVKEDGEWKYKDVCPRNLDREKVKEWKTKYYELAGWNKETGKPTRSTLEELGLEYVADELEDKGKI</sequence>
<dbReference type="STRING" id="1903181.BTN85_1930"/>
<comment type="similarity">
    <text evidence="2">Belongs to the AOR/FOR family.</text>
</comment>
<dbReference type="SMART" id="SM00790">
    <property type="entry name" value="AFOR_N"/>
    <property type="match status" value="1"/>
</dbReference>
<evidence type="ECO:0000313" key="11">
    <source>
        <dbReference type="Proteomes" id="UP000185744"/>
    </source>
</evidence>
<feature type="domain" description="Aldehyde ferredoxin oxidoreductase N-terminal" evidence="9">
    <location>
        <begin position="6"/>
        <end position="226"/>
    </location>
</feature>
<evidence type="ECO:0000259" key="9">
    <source>
        <dbReference type="SMART" id="SM00790"/>
    </source>
</evidence>
<evidence type="ECO:0000256" key="8">
    <source>
        <dbReference type="ARBA" id="ARBA00049934"/>
    </source>
</evidence>
<dbReference type="InterPro" id="IPR013983">
    <property type="entry name" value="Ald_Fedxn_OxRdtase_N"/>
</dbReference>
<dbReference type="Pfam" id="PF01314">
    <property type="entry name" value="AFOR_C"/>
    <property type="match status" value="1"/>
</dbReference>
<dbReference type="InterPro" id="IPR036503">
    <property type="entry name" value="Ald_Fedxn_OxRdtase_N_sf"/>
</dbReference>
<gene>
    <name evidence="10" type="ORF">BTN85_1930</name>
</gene>
<evidence type="ECO:0000256" key="4">
    <source>
        <dbReference type="ARBA" id="ARBA00022723"/>
    </source>
</evidence>
<organism evidence="10 11">
    <name type="scientific">Methanohalarchaeum thermophilum</name>
    <dbReference type="NCBI Taxonomy" id="1903181"/>
    <lineage>
        <taxon>Archaea</taxon>
        <taxon>Methanobacteriati</taxon>
        <taxon>Methanobacteriota</taxon>
        <taxon>Methanonatronarchaeia</taxon>
        <taxon>Methanonatronarchaeales</taxon>
        <taxon>Methanonatronarchaeaceae</taxon>
        <taxon>Candidatus Methanohalarchaeum</taxon>
    </lineage>
</organism>
<keyword evidence="4" id="KW-0479">Metal-binding</keyword>
<accession>A0A1Q6DSH6</accession>
<reference evidence="10" key="1">
    <citation type="submission" date="2016-12" db="EMBL/GenBank/DDBJ databases">
        <title>Discovery of methanogenic haloarchaea.</title>
        <authorList>
            <person name="Sorokin D.Y."/>
            <person name="Makarova K.S."/>
            <person name="Abbas B."/>
            <person name="Ferrer M."/>
            <person name="Golyshin P.N."/>
        </authorList>
    </citation>
    <scope>NUCLEOTIDE SEQUENCE [LARGE SCALE GENOMIC DNA]</scope>
    <source>
        <strain evidence="10">HMET1</strain>
    </source>
</reference>
<dbReference type="GO" id="GO:0051539">
    <property type="term" value="F:4 iron, 4 sulfur cluster binding"/>
    <property type="evidence" value="ECO:0007669"/>
    <property type="project" value="UniProtKB-KW"/>
</dbReference>
<evidence type="ECO:0000256" key="7">
    <source>
        <dbReference type="ARBA" id="ARBA00023014"/>
    </source>
</evidence>
<keyword evidence="11" id="KW-1185">Reference proteome</keyword>
<dbReference type="InterPro" id="IPR001203">
    <property type="entry name" value="OxRdtase_Ald_Fedxn_C"/>
</dbReference>
<evidence type="ECO:0000313" key="10">
    <source>
        <dbReference type="EMBL" id="OKY77282.1"/>
    </source>
</evidence>
<dbReference type="InterPro" id="IPR013985">
    <property type="entry name" value="Ald_Fedxn_OxRdtase_dom3"/>
</dbReference>